<evidence type="ECO:0000256" key="3">
    <source>
        <dbReference type="ARBA" id="ARBA00022679"/>
    </source>
</evidence>
<evidence type="ECO:0000256" key="9">
    <source>
        <dbReference type="SAM" id="SignalP"/>
    </source>
</evidence>
<accession>A0AAD6J6B8</accession>
<keyword evidence="8" id="KW-0862">Zinc</keyword>
<reference evidence="11" key="1">
    <citation type="submission" date="2023-01" db="EMBL/GenBank/DDBJ databases">
        <title>The chitinases involved in constricting ring structure development in the nematode-trapping fungus Drechslerella dactyloides.</title>
        <authorList>
            <person name="Wang R."/>
            <person name="Zhang L."/>
            <person name="Tang P."/>
            <person name="Li S."/>
            <person name="Liang L."/>
        </authorList>
    </citation>
    <scope>NUCLEOTIDE SEQUENCE</scope>
    <source>
        <strain evidence="11">YMF1.00031</strain>
    </source>
</reference>
<dbReference type="EMBL" id="JAQGDS010000001">
    <property type="protein sequence ID" value="KAJ6264921.1"/>
    <property type="molecule type" value="Genomic_DNA"/>
</dbReference>
<dbReference type="Gene3D" id="1.20.120.1750">
    <property type="match status" value="1"/>
</dbReference>
<keyword evidence="6" id="KW-0863">Zinc-finger</keyword>
<dbReference type="AlphaFoldDB" id="A0AAD6J6B8"/>
<dbReference type="Gene3D" id="3.30.40.10">
    <property type="entry name" value="Zinc/RING finger domain, C3HC4 (zinc finger)"/>
    <property type="match status" value="1"/>
</dbReference>
<sequence>MSAIGLVVGFLIWLLTPASLTRRLNIPNIGFEKAYPNASKHFALFSESLTSLFTLSSRQDGLASLYLSPKRDDDLYVRNAYHRYYDRLPGPSKGLLYCIHILEGILQPLEAFQQTRASPAINAIYKCSLLFQKLSYTLKVTPRLGREGRRRIRRNEPYLRLPWNMEQNPPYTRLQLAEQAFFGSGAAWEPIIFQKPVIELSVNEIRNRIALLGESIGWTPDPGDDIKTSGSTVSFYEETTTTCFFCYDDKPLWQMAVLDCDHVSCMDCVKRNVKMCLRDTSQLPPRCCSAYPYIYTSIAVENSKELEKIARWIASGKNPAPAVNCHQCKKELYYGSVFGDIAFCIPCRQRTCVKCNVRWHEFKRIECRLDSDFGTFMDLAMTKNWSQCYACGQVVEKRDGCVHMQCRCGAQFCYRCGGKWPRCPCTKGDRKPKLMKMKDDSLMCSGELYTVEQKELHESNAIENEARFNDTLDALKLLRMLKIYQISCVREITGLRKVLKNAVSEVVDQRHDPLFLPIPQSSVP</sequence>
<keyword evidence="7" id="KW-0833">Ubl conjugation pathway</keyword>
<name>A0AAD6J6B8_DREDA</name>
<evidence type="ECO:0000256" key="5">
    <source>
        <dbReference type="ARBA" id="ARBA00022737"/>
    </source>
</evidence>
<keyword evidence="9" id="KW-0732">Signal</keyword>
<keyword evidence="12" id="KW-1185">Reference proteome</keyword>
<dbReference type="SUPFAM" id="SSF57850">
    <property type="entry name" value="RING/U-box"/>
    <property type="match status" value="2"/>
</dbReference>
<protein>
    <recommendedName>
        <fullName evidence="2">RBR-type E3 ubiquitin transferase</fullName>
        <ecNumber evidence="2">2.3.2.31</ecNumber>
    </recommendedName>
</protein>
<evidence type="ECO:0000256" key="2">
    <source>
        <dbReference type="ARBA" id="ARBA00012251"/>
    </source>
</evidence>
<evidence type="ECO:0000256" key="8">
    <source>
        <dbReference type="ARBA" id="ARBA00022833"/>
    </source>
</evidence>
<dbReference type="EC" id="2.3.2.31" evidence="2"/>
<dbReference type="CDD" id="cd22584">
    <property type="entry name" value="Rcat_RBR_unk"/>
    <property type="match status" value="1"/>
</dbReference>
<evidence type="ECO:0000313" key="11">
    <source>
        <dbReference type="EMBL" id="KAJ6264921.1"/>
    </source>
</evidence>
<keyword evidence="5" id="KW-0677">Repeat</keyword>
<comment type="catalytic activity">
    <reaction evidence="1">
        <text>[E2 ubiquitin-conjugating enzyme]-S-ubiquitinyl-L-cysteine + [acceptor protein]-L-lysine = [E2 ubiquitin-conjugating enzyme]-L-cysteine + [acceptor protein]-N(6)-ubiquitinyl-L-lysine.</text>
        <dbReference type="EC" id="2.3.2.31"/>
    </reaction>
</comment>
<dbReference type="GO" id="GO:0008270">
    <property type="term" value="F:zinc ion binding"/>
    <property type="evidence" value="ECO:0007669"/>
    <property type="project" value="UniProtKB-KW"/>
</dbReference>
<dbReference type="PROSITE" id="PS51873">
    <property type="entry name" value="TRIAD"/>
    <property type="match status" value="1"/>
</dbReference>
<dbReference type="PANTHER" id="PTHR11685">
    <property type="entry name" value="RBR FAMILY RING FINGER AND IBR DOMAIN-CONTAINING"/>
    <property type="match status" value="1"/>
</dbReference>
<evidence type="ECO:0000256" key="4">
    <source>
        <dbReference type="ARBA" id="ARBA00022723"/>
    </source>
</evidence>
<dbReference type="InterPro" id="IPR031127">
    <property type="entry name" value="E3_UB_ligase_RBR"/>
</dbReference>
<evidence type="ECO:0000259" key="10">
    <source>
        <dbReference type="PROSITE" id="PS51873"/>
    </source>
</evidence>
<gene>
    <name evidence="11" type="ORF">Dda_1074</name>
</gene>
<feature type="domain" description="RING-type" evidence="10">
    <location>
        <begin position="239"/>
        <end position="434"/>
    </location>
</feature>
<organism evidence="11 12">
    <name type="scientific">Drechslerella dactyloides</name>
    <name type="common">Nematode-trapping fungus</name>
    <name type="synonym">Arthrobotrys dactyloides</name>
    <dbReference type="NCBI Taxonomy" id="74499"/>
    <lineage>
        <taxon>Eukaryota</taxon>
        <taxon>Fungi</taxon>
        <taxon>Dikarya</taxon>
        <taxon>Ascomycota</taxon>
        <taxon>Pezizomycotina</taxon>
        <taxon>Orbiliomycetes</taxon>
        <taxon>Orbiliales</taxon>
        <taxon>Orbiliaceae</taxon>
        <taxon>Drechslerella</taxon>
    </lineage>
</organism>
<proteinExistence type="predicted"/>
<evidence type="ECO:0000313" key="12">
    <source>
        <dbReference type="Proteomes" id="UP001221413"/>
    </source>
</evidence>
<evidence type="ECO:0000256" key="6">
    <source>
        <dbReference type="ARBA" id="ARBA00022771"/>
    </source>
</evidence>
<evidence type="ECO:0000256" key="7">
    <source>
        <dbReference type="ARBA" id="ARBA00022786"/>
    </source>
</evidence>
<dbReference type="InterPro" id="IPR044066">
    <property type="entry name" value="TRIAD_supradom"/>
</dbReference>
<keyword evidence="3" id="KW-0808">Transferase</keyword>
<dbReference type="InterPro" id="IPR002867">
    <property type="entry name" value="IBR_dom"/>
</dbReference>
<comment type="caution">
    <text evidence="11">The sequence shown here is derived from an EMBL/GenBank/DDBJ whole genome shotgun (WGS) entry which is preliminary data.</text>
</comment>
<dbReference type="GO" id="GO:0061630">
    <property type="term" value="F:ubiquitin protein ligase activity"/>
    <property type="evidence" value="ECO:0007669"/>
    <property type="project" value="UniProtKB-EC"/>
</dbReference>
<dbReference type="InterPro" id="IPR013083">
    <property type="entry name" value="Znf_RING/FYVE/PHD"/>
</dbReference>
<dbReference type="Proteomes" id="UP001221413">
    <property type="component" value="Unassembled WGS sequence"/>
</dbReference>
<feature type="chain" id="PRO_5041940730" description="RBR-type E3 ubiquitin transferase" evidence="9">
    <location>
        <begin position="22"/>
        <end position="524"/>
    </location>
</feature>
<keyword evidence="4" id="KW-0479">Metal-binding</keyword>
<evidence type="ECO:0000256" key="1">
    <source>
        <dbReference type="ARBA" id="ARBA00001798"/>
    </source>
</evidence>
<dbReference type="GO" id="GO:0016567">
    <property type="term" value="P:protein ubiquitination"/>
    <property type="evidence" value="ECO:0007669"/>
    <property type="project" value="InterPro"/>
</dbReference>
<dbReference type="Pfam" id="PF01485">
    <property type="entry name" value="IBR"/>
    <property type="match status" value="1"/>
</dbReference>
<feature type="signal peptide" evidence="9">
    <location>
        <begin position="1"/>
        <end position="21"/>
    </location>
</feature>